<feature type="domain" description="Alpha/beta hydrolase fold-3" evidence="2">
    <location>
        <begin position="61"/>
        <end position="283"/>
    </location>
</feature>
<dbReference type="InterPro" id="IPR013094">
    <property type="entry name" value="AB_hydrolase_3"/>
</dbReference>
<dbReference type="AlphaFoldDB" id="A0AAD7LQI4"/>
<reference evidence="3" key="1">
    <citation type="journal article" date="2023" name="Science">
        <title>Elucidation of the pathway for biosynthesis of saponin adjuvants from the soapbark tree.</title>
        <authorList>
            <person name="Reed J."/>
            <person name="Orme A."/>
            <person name="El-Demerdash A."/>
            <person name="Owen C."/>
            <person name="Martin L.B.B."/>
            <person name="Misra R.C."/>
            <person name="Kikuchi S."/>
            <person name="Rejzek M."/>
            <person name="Martin A.C."/>
            <person name="Harkess A."/>
            <person name="Leebens-Mack J."/>
            <person name="Louveau T."/>
            <person name="Stephenson M.J."/>
            <person name="Osbourn A."/>
        </authorList>
    </citation>
    <scope>NUCLEOTIDE SEQUENCE</scope>
    <source>
        <strain evidence="3">S10</strain>
    </source>
</reference>
<dbReference type="Proteomes" id="UP001163823">
    <property type="component" value="Chromosome 7"/>
</dbReference>
<evidence type="ECO:0000313" key="4">
    <source>
        <dbReference type="Proteomes" id="UP001163823"/>
    </source>
</evidence>
<protein>
    <submittedName>
        <fullName evidence="3">Alpha/beta hydrolase-3</fullName>
    </submittedName>
</protein>
<dbReference type="InterPro" id="IPR050466">
    <property type="entry name" value="Carboxylest/Gibb_receptor"/>
</dbReference>
<gene>
    <name evidence="3" type="ORF">O6P43_017513</name>
</gene>
<evidence type="ECO:0000313" key="3">
    <source>
        <dbReference type="EMBL" id="KAJ7962257.1"/>
    </source>
</evidence>
<comment type="caution">
    <text evidence="3">The sequence shown here is derived from an EMBL/GenBank/DDBJ whole genome shotgun (WGS) entry which is preliminary data.</text>
</comment>
<comment type="similarity">
    <text evidence="1">Belongs to the 'GDXG' lipolytic enzyme family.</text>
</comment>
<dbReference type="SUPFAM" id="SSF53474">
    <property type="entry name" value="alpha/beta-Hydrolases"/>
    <property type="match status" value="1"/>
</dbReference>
<keyword evidence="3" id="KW-0378">Hydrolase</keyword>
<proteinExistence type="inferred from homology"/>
<evidence type="ECO:0000256" key="1">
    <source>
        <dbReference type="ARBA" id="ARBA00010515"/>
    </source>
</evidence>
<keyword evidence="4" id="KW-1185">Reference proteome</keyword>
<dbReference type="GO" id="GO:0016787">
    <property type="term" value="F:hydrolase activity"/>
    <property type="evidence" value="ECO:0007669"/>
    <property type="project" value="UniProtKB-KW"/>
</dbReference>
<dbReference type="KEGG" id="qsa:O6P43_017513"/>
<accession>A0AAD7LQI4</accession>
<evidence type="ECO:0000259" key="2">
    <source>
        <dbReference type="Pfam" id="PF07859"/>
    </source>
</evidence>
<dbReference type="PANTHER" id="PTHR23024">
    <property type="entry name" value="ARYLACETAMIDE DEACETYLASE"/>
    <property type="match status" value="1"/>
</dbReference>
<dbReference type="Gene3D" id="3.40.50.1820">
    <property type="entry name" value="alpha/beta hydrolase"/>
    <property type="match status" value="1"/>
</dbReference>
<dbReference type="InterPro" id="IPR029058">
    <property type="entry name" value="AB_hydrolase_fold"/>
</dbReference>
<name>A0AAD7LQI4_QUISA</name>
<organism evidence="3 4">
    <name type="scientific">Quillaja saponaria</name>
    <name type="common">Soap bark tree</name>
    <dbReference type="NCBI Taxonomy" id="32244"/>
    <lineage>
        <taxon>Eukaryota</taxon>
        <taxon>Viridiplantae</taxon>
        <taxon>Streptophyta</taxon>
        <taxon>Embryophyta</taxon>
        <taxon>Tracheophyta</taxon>
        <taxon>Spermatophyta</taxon>
        <taxon>Magnoliopsida</taxon>
        <taxon>eudicotyledons</taxon>
        <taxon>Gunneridae</taxon>
        <taxon>Pentapetalae</taxon>
        <taxon>rosids</taxon>
        <taxon>fabids</taxon>
        <taxon>Fabales</taxon>
        <taxon>Quillajaceae</taxon>
        <taxon>Quillaja</taxon>
    </lineage>
</organism>
<sequence length="312" mass="34776">MALSLEFTKFRMYHQHPHPPIPTHHNSLSPKTSLSIPTTKTSLRLFLPHPLLPSPTKLPIIIYFHGGGFILCSSTLLIFHKSCSAMASNTRALFVSVDYRLSPEHRLPAAYDDAMDAIMWVRNQGRDLDGSDPWMRDHADFSNCFLMGSSAGGNIAYFAGLRTLDTDVSPIQIRGLIMNVPFFGGVHRTESQMRLINDKILPLPANDLMWSLALPKGADQDHRYCNPMPSGSHTEKIGRLPRCLVRGYGGDPLVDKQKEFAKMLEARGVQVVTHFDDDGFHGVELFDPNKAQKSYNIVTEFVRASCASAAKI</sequence>
<dbReference type="EMBL" id="JARAOO010000007">
    <property type="protein sequence ID" value="KAJ7962257.1"/>
    <property type="molecule type" value="Genomic_DNA"/>
</dbReference>
<dbReference type="Pfam" id="PF07859">
    <property type="entry name" value="Abhydrolase_3"/>
    <property type="match status" value="1"/>
</dbReference>
<dbReference type="PANTHER" id="PTHR23024:SF113">
    <property type="entry name" value="CARBOXYLESTERASE 8-RELATED"/>
    <property type="match status" value="1"/>
</dbReference>